<proteinExistence type="predicted"/>
<name>Q1EQS4_STRKN</name>
<feature type="compositionally biased region" description="Basic and acidic residues" evidence="1">
    <location>
        <begin position="12"/>
        <end position="28"/>
    </location>
</feature>
<feature type="region of interest" description="Disordered" evidence="1">
    <location>
        <begin position="1"/>
        <end position="36"/>
    </location>
</feature>
<organism evidence="2">
    <name type="scientific">Streptomyces kanamyceticus</name>
    <dbReference type="NCBI Taxonomy" id="1967"/>
    <lineage>
        <taxon>Bacteria</taxon>
        <taxon>Bacillati</taxon>
        <taxon>Actinomycetota</taxon>
        <taxon>Actinomycetes</taxon>
        <taxon>Kitasatosporales</taxon>
        <taxon>Streptomycetaceae</taxon>
        <taxon>Streptomyces</taxon>
    </lineage>
</organism>
<protein>
    <submittedName>
        <fullName evidence="2">Uncharacterized protein</fullName>
    </submittedName>
</protein>
<accession>Q1EQS4</accession>
<evidence type="ECO:0000256" key="1">
    <source>
        <dbReference type="SAM" id="MobiDB-lite"/>
    </source>
</evidence>
<reference evidence="2" key="1">
    <citation type="journal article" date="2006" name="Proc. Natl. Acad. Sci. U.S.A.">
        <title>Amplification of the entire kanamycin biosynthetic gene cluster during empirical strain improvement of Streptomyces kanamyceticus.</title>
        <authorList>
            <person name="Yanai K."/>
            <person name="Murakami T."/>
            <person name="Bibb M."/>
        </authorList>
    </citation>
    <scope>NUCLEOTIDE SEQUENCE</scope>
    <source>
        <strain evidence="2">NBRC 13414</strain>
    </source>
</reference>
<dbReference type="EMBL" id="AB254080">
    <property type="protein sequence ID" value="BAE95446.1"/>
    <property type="molecule type" value="Genomic_DNA"/>
</dbReference>
<evidence type="ECO:0000313" key="2">
    <source>
        <dbReference type="EMBL" id="BAE95446.1"/>
    </source>
</evidence>
<dbReference type="AlphaFoldDB" id="Q1EQS4"/>
<sequence>MLSSASVASYSPRERRQAGVSHRSDHLQRRMKKLHKPHLAQPLLTCFVHNANSRSHLRHELSTLNAPPATMAPTPPPATV</sequence>
<feature type="region of interest" description="Disordered" evidence="1">
    <location>
        <begin position="54"/>
        <end position="80"/>
    </location>
</feature>